<keyword evidence="6" id="KW-0574">Periplasm</keyword>
<keyword evidence="5 10" id="KW-0732">Signal</keyword>
<dbReference type="InterPro" id="IPR002508">
    <property type="entry name" value="MurNAc-LAA_cat"/>
</dbReference>
<evidence type="ECO:0000256" key="6">
    <source>
        <dbReference type="ARBA" id="ARBA00022764"/>
    </source>
</evidence>
<dbReference type="RefSeq" id="WP_093504676.1">
    <property type="nucleotide sequence ID" value="NZ_BSSG01000005.1"/>
</dbReference>
<keyword evidence="7" id="KW-0378">Hydrolase</keyword>
<dbReference type="GO" id="GO:0030288">
    <property type="term" value="C:outer membrane-bounded periplasmic space"/>
    <property type="evidence" value="ECO:0007669"/>
    <property type="project" value="TreeGrafter"/>
</dbReference>
<dbReference type="Gene3D" id="3.40.630.40">
    <property type="entry name" value="Zn-dependent exopeptidases"/>
    <property type="match status" value="1"/>
</dbReference>
<evidence type="ECO:0000256" key="2">
    <source>
        <dbReference type="ARBA" id="ARBA00004418"/>
    </source>
</evidence>
<proteinExistence type="inferred from homology"/>
<dbReference type="SUPFAM" id="SSF53187">
    <property type="entry name" value="Zn-dependent exopeptidases"/>
    <property type="match status" value="1"/>
</dbReference>
<dbReference type="GO" id="GO:0071555">
    <property type="term" value="P:cell wall organization"/>
    <property type="evidence" value="ECO:0007669"/>
    <property type="project" value="UniProtKB-KW"/>
</dbReference>
<feature type="domain" description="MurNAc-LAA" evidence="11">
    <location>
        <begin position="222"/>
        <end position="380"/>
    </location>
</feature>
<comment type="catalytic activity">
    <reaction evidence="1">
        <text>Hydrolyzes the link between N-acetylmuramoyl residues and L-amino acid residues in certain cell-wall glycopeptides.</text>
        <dbReference type="EC" id="3.5.1.28"/>
    </reaction>
</comment>
<comment type="subcellular location">
    <subcellularLocation>
        <location evidence="2">Periplasm</location>
    </subcellularLocation>
</comment>
<evidence type="ECO:0000256" key="5">
    <source>
        <dbReference type="ARBA" id="ARBA00022729"/>
    </source>
</evidence>
<dbReference type="PANTHER" id="PTHR30404:SF0">
    <property type="entry name" value="N-ACETYLMURAMOYL-L-ALANINE AMIDASE AMIC"/>
    <property type="match status" value="1"/>
</dbReference>
<evidence type="ECO:0000313" key="12">
    <source>
        <dbReference type="EMBL" id="SFD90180.1"/>
    </source>
</evidence>
<name>A0A1I1WAW6_PSEOC</name>
<reference evidence="13" key="1">
    <citation type="submission" date="2016-10" db="EMBL/GenBank/DDBJ databases">
        <authorList>
            <person name="Varghese N."/>
            <person name="Submissions S."/>
        </authorList>
    </citation>
    <scope>NUCLEOTIDE SEQUENCE [LARGE SCALE GENOMIC DNA]</scope>
    <source>
        <strain evidence="13">JCM 2783</strain>
    </source>
</reference>
<dbReference type="EC" id="3.5.1.28" evidence="4"/>
<sequence length="402" mass="42493">MHRRHLLHLALAGIALPWAFDASATQKIVHARAWDDGDKLRLVFELSGPAKYQIFTLKAPDRLVVDLAGTSAFAGLNEIPAGNRLLGAVRSGPQAGGTRIVLDLKQPARVESFLLGPSGSEGHRLVVDLHSAAMVAPIAKAPPAAAVAAASNKTAGQRDVVVVIDAGHGGKDPGAVGGNGEQEKIVALAIARLLADKLNRQRGFKAQLVRNQDVFIPLRKRVEVARRYNADLFISVHADAAPRSNASGASVFALSESGATSTTARWMAERENSADILGARELLSLKNKDPMLAGVLLDMSLNSTITTSLGLGKTVLDNVGKVAGVHQKRVEQAGFAVLKSPDIPSILVETGFISNSGDCRKLCDPLHQKRVAQAIFDGLQTHFVASPPPGSYLASRRAEAIS</sequence>
<keyword evidence="8" id="KW-0961">Cell wall biogenesis/degradation</keyword>
<dbReference type="EMBL" id="FOMO01000005">
    <property type="protein sequence ID" value="SFD90180.1"/>
    <property type="molecule type" value="Genomic_DNA"/>
</dbReference>
<dbReference type="Pfam" id="PF01520">
    <property type="entry name" value="Amidase_3"/>
    <property type="match status" value="1"/>
</dbReference>
<dbReference type="FunFam" id="3.40.630.40:FF:000001">
    <property type="entry name" value="N-acetylmuramoyl-L-alanine amidase"/>
    <property type="match status" value="1"/>
</dbReference>
<dbReference type="InterPro" id="IPR050695">
    <property type="entry name" value="N-acetylmuramoyl_amidase_3"/>
</dbReference>
<evidence type="ECO:0000313" key="13">
    <source>
        <dbReference type="Proteomes" id="UP000243950"/>
    </source>
</evidence>
<evidence type="ECO:0000256" key="1">
    <source>
        <dbReference type="ARBA" id="ARBA00001561"/>
    </source>
</evidence>
<accession>A0A1I1WAW6</accession>
<dbReference type="CDD" id="cd02696">
    <property type="entry name" value="MurNAc-LAA"/>
    <property type="match status" value="1"/>
</dbReference>
<gene>
    <name evidence="12" type="ORF">SAMN05216372_105238</name>
</gene>
<dbReference type="GO" id="GO:0008745">
    <property type="term" value="F:N-acetylmuramoyl-L-alanine amidase activity"/>
    <property type="evidence" value="ECO:0007669"/>
    <property type="project" value="UniProtKB-EC"/>
</dbReference>
<feature type="signal peptide" evidence="10">
    <location>
        <begin position="1"/>
        <end position="24"/>
    </location>
</feature>
<protein>
    <recommendedName>
        <fullName evidence="9">N-acetylmuramoyl-L-alanine amidase AmiC</fullName>
        <ecNumber evidence="4">3.5.1.28</ecNumber>
    </recommendedName>
</protein>
<comment type="similarity">
    <text evidence="3">Belongs to the N-acetylmuramoyl-L-alanine amidase 3 family.</text>
</comment>
<dbReference type="SMART" id="SM00646">
    <property type="entry name" value="Ami_3"/>
    <property type="match status" value="1"/>
</dbReference>
<dbReference type="AlphaFoldDB" id="A0A1I1WAW6"/>
<feature type="chain" id="PRO_5017309478" description="N-acetylmuramoyl-L-alanine amidase AmiC" evidence="10">
    <location>
        <begin position="25"/>
        <end position="402"/>
    </location>
</feature>
<dbReference type="GO" id="GO:0009253">
    <property type="term" value="P:peptidoglycan catabolic process"/>
    <property type="evidence" value="ECO:0007669"/>
    <property type="project" value="InterPro"/>
</dbReference>
<evidence type="ECO:0000256" key="9">
    <source>
        <dbReference type="ARBA" id="ARBA00074581"/>
    </source>
</evidence>
<evidence type="ECO:0000256" key="7">
    <source>
        <dbReference type="ARBA" id="ARBA00022801"/>
    </source>
</evidence>
<evidence type="ECO:0000256" key="8">
    <source>
        <dbReference type="ARBA" id="ARBA00023316"/>
    </source>
</evidence>
<evidence type="ECO:0000259" key="11">
    <source>
        <dbReference type="SMART" id="SM00646"/>
    </source>
</evidence>
<dbReference type="Proteomes" id="UP000243950">
    <property type="component" value="Unassembled WGS sequence"/>
</dbReference>
<evidence type="ECO:0000256" key="4">
    <source>
        <dbReference type="ARBA" id="ARBA00011901"/>
    </source>
</evidence>
<evidence type="ECO:0000256" key="3">
    <source>
        <dbReference type="ARBA" id="ARBA00010860"/>
    </source>
</evidence>
<dbReference type="Pfam" id="PF11741">
    <property type="entry name" value="AMIN"/>
    <property type="match status" value="1"/>
</dbReference>
<dbReference type="PANTHER" id="PTHR30404">
    <property type="entry name" value="N-ACETYLMURAMOYL-L-ALANINE AMIDASE"/>
    <property type="match status" value="1"/>
</dbReference>
<keyword evidence="13" id="KW-1185">Reference proteome</keyword>
<dbReference type="Gene3D" id="2.60.40.3500">
    <property type="match status" value="1"/>
</dbReference>
<organism evidence="12 13">
    <name type="scientific">Pseudomonas straminea</name>
    <dbReference type="NCBI Taxonomy" id="47882"/>
    <lineage>
        <taxon>Bacteria</taxon>
        <taxon>Pseudomonadati</taxon>
        <taxon>Pseudomonadota</taxon>
        <taxon>Gammaproteobacteria</taxon>
        <taxon>Pseudomonadales</taxon>
        <taxon>Pseudomonadaceae</taxon>
        <taxon>Phytopseudomonas</taxon>
    </lineage>
</organism>
<evidence type="ECO:0000256" key="10">
    <source>
        <dbReference type="SAM" id="SignalP"/>
    </source>
</evidence>
<dbReference type="InterPro" id="IPR021731">
    <property type="entry name" value="AMIN_dom"/>
</dbReference>